<evidence type="ECO:0008006" key="3">
    <source>
        <dbReference type="Google" id="ProtNLM"/>
    </source>
</evidence>
<name>A0A9W6VBB0_9PSEU</name>
<sequence>MSTTATTPVAAIDPCEWLPDSVVRELEITTPARPKKLKAGASCRWRAEKPVIADSFSIDITYYQDRGLTDFKGDQPRTPVRVGQHEGFQTLDDSKTGCVVALGLTDTSSVDIYVLGGPESQWCATANTVANQVESKVP</sequence>
<evidence type="ECO:0000313" key="2">
    <source>
        <dbReference type="Proteomes" id="UP001165042"/>
    </source>
</evidence>
<protein>
    <recommendedName>
        <fullName evidence="3">DUF3558 domain-containing protein</fullName>
    </recommendedName>
</protein>
<dbReference type="Pfam" id="PF12079">
    <property type="entry name" value="DUF3558"/>
    <property type="match status" value="1"/>
</dbReference>
<comment type="caution">
    <text evidence="1">The sequence shown here is derived from an EMBL/GenBank/DDBJ whole genome shotgun (WGS) entry which is preliminary data.</text>
</comment>
<dbReference type="InterPro" id="IPR024520">
    <property type="entry name" value="DUF3558"/>
</dbReference>
<proteinExistence type="predicted"/>
<dbReference type="EMBL" id="BSSD01000012">
    <property type="protein sequence ID" value="GLW95117.1"/>
    <property type="molecule type" value="Genomic_DNA"/>
</dbReference>
<keyword evidence="2" id="KW-1185">Reference proteome</keyword>
<evidence type="ECO:0000313" key="1">
    <source>
        <dbReference type="EMBL" id="GLW95117.1"/>
    </source>
</evidence>
<organism evidence="1 2">
    <name type="scientific">Actinokineospora globicatena</name>
    <dbReference type="NCBI Taxonomy" id="103729"/>
    <lineage>
        <taxon>Bacteria</taxon>
        <taxon>Bacillati</taxon>
        <taxon>Actinomycetota</taxon>
        <taxon>Actinomycetes</taxon>
        <taxon>Pseudonocardiales</taxon>
        <taxon>Pseudonocardiaceae</taxon>
        <taxon>Actinokineospora</taxon>
    </lineage>
</organism>
<dbReference type="Proteomes" id="UP001165042">
    <property type="component" value="Unassembled WGS sequence"/>
</dbReference>
<reference evidence="1" key="1">
    <citation type="submission" date="2023-02" db="EMBL/GenBank/DDBJ databases">
        <title>Actinokineospora globicatena NBRC 15670.</title>
        <authorList>
            <person name="Ichikawa N."/>
            <person name="Sato H."/>
            <person name="Tonouchi N."/>
        </authorList>
    </citation>
    <scope>NUCLEOTIDE SEQUENCE</scope>
    <source>
        <strain evidence="1">NBRC 15670</strain>
    </source>
</reference>
<gene>
    <name evidence="1" type="ORF">Aglo03_59330</name>
</gene>
<accession>A0A9W6VBB0</accession>
<dbReference type="AlphaFoldDB" id="A0A9W6VBB0"/>